<dbReference type="OrthoDB" id="4314040at2759"/>
<dbReference type="PANTHER" id="PTHR38111">
    <property type="entry name" value="ZN(2)-C6 FUNGAL-TYPE DOMAIN-CONTAINING PROTEIN-RELATED"/>
    <property type="match status" value="1"/>
</dbReference>
<dbReference type="AlphaFoldDB" id="A0A8H7E682"/>
<dbReference type="PANTHER" id="PTHR38111:SF11">
    <property type="entry name" value="TRANSCRIPTION FACTOR DOMAIN-CONTAINING PROTEIN-RELATED"/>
    <property type="match status" value="1"/>
</dbReference>
<accession>A0A8H7E682</accession>
<dbReference type="InterPro" id="IPR001138">
    <property type="entry name" value="Zn2Cys6_DnaBD"/>
</dbReference>
<feature type="domain" description="Zn(2)-C6 fungal-type" evidence="5">
    <location>
        <begin position="8"/>
        <end position="35"/>
    </location>
</feature>
<dbReference type="Proteomes" id="UP000606974">
    <property type="component" value="Unassembled WGS sequence"/>
</dbReference>
<evidence type="ECO:0000256" key="4">
    <source>
        <dbReference type="ARBA" id="ARBA00023242"/>
    </source>
</evidence>
<dbReference type="CDD" id="cd00067">
    <property type="entry name" value="GAL4"/>
    <property type="match status" value="1"/>
</dbReference>
<dbReference type="SUPFAM" id="SSF57701">
    <property type="entry name" value="Zn2/Cys6 DNA-binding domain"/>
    <property type="match status" value="1"/>
</dbReference>
<evidence type="ECO:0000313" key="7">
    <source>
        <dbReference type="Proteomes" id="UP000606974"/>
    </source>
</evidence>
<name>A0A8H7E682_9EURO</name>
<reference evidence="6" key="1">
    <citation type="submission" date="2020-02" db="EMBL/GenBank/DDBJ databases">
        <authorList>
            <person name="Palmer J.M."/>
        </authorList>
    </citation>
    <scope>NUCLEOTIDE SEQUENCE</scope>
    <source>
        <strain evidence="6">EPUS1.4</strain>
        <tissue evidence="6">Thallus</tissue>
    </source>
</reference>
<gene>
    <name evidence="6" type="ORF">GJ744_002702</name>
</gene>
<dbReference type="GO" id="GO:0003677">
    <property type="term" value="F:DNA binding"/>
    <property type="evidence" value="ECO:0007669"/>
    <property type="project" value="UniProtKB-KW"/>
</dbReference>
<keyword evidence="4" id="KW-0539">Nucleus</keyword>
<evidence type="ECO:0000256" key="3">
    <source>
        <dbReference type="ARBA" id="ARBA00023163"/>
    </source>
</evidence>
<organism evidence="6 7">
    <name type="scientific">Endocarpon pusillum</name>
    <dbReference type="NCBI Taxonomy" id="364733"/>
    <lineage>
        <taxon>Eukaryota</taxon>
        <taxon>Fungi</taxon>
        <taxon>Dikarya</taxon>
        <taxon>Ascomycota</taxon>
        <taxon>Pezizomycotina</taxon>
        <taxon>Eurotiomycetes</taxon>
        <taxon>Chaetothyriomycetidae</taxon>
        <taxon>Verrucariales</taxon>
        <taxon>Verrucariaceae</taxon>
        <taxon>Endocarpon</taxon>
    </lineage>
</organism>
<dbReference type="GO" id="GO:0008270">
    <property type="term" value="F:zinc ion binding"/>
    <property type="evidence" value="ECO:0007669"/>
    <property type="project" value="InterPro"/>
</dbReference>
<dbReference type="InterPro" id="IPR036864">
    <property type="entry name" value="Zn2-C6_fun-type_DNA-bd_sf"/>
</dbReference>
<keyword evidence="7" id="KW-1185">Reference proteome</keyword>
<dbReference type="InterPro" id="IPR053178">
    <property type="entry name" value="Osmoadaptation_assoc"/>
</dbReference>
<evidence type="ECO:0000313" key="6">
    <source>
        <dbReference type="EMBL" id="KAF7511989.1"/>
    </source>
</evidence>
<evidence type="ECO:0000256" key="2">
    <source>
        <dbReference type="ARBA" id="ARBA00023125"/>
    </source>
</evidence>
<dbReference type="Gene3D" id="4.10.240.10">
    <property type="entry name" value="Zn(2)-C6 fungal-type DNA-binding domain"/>
    <property type="match status" value="1"/>
</dbReference>
<keyword evidence="3" id="KW-0804">Transcription</keyword>
<sequence>MALELTVRRKKKKCDQLKPSCSRCTRLQIDCVGSGRQRYVFKEDHRSWNSSSYRQSHNTSSSSLGFQDEHRLQRLSRAPSNETTLLVNALIAKLKASDDLRYHLSWTYGGFIEDIPRRIGTNQALDAAVAALVTAHSHLGSQQGNFATCQSLVKYSHALKTLRACLDDPITARKAETLCAVMVLMICQSFIGTYAGRWTGHCEGAAQMLKARGYYDTQDDFERILLLSLRGPVLFEALFNDRIRFSRKEWSILVENKLDGSTCEGRMMRCLARVPDLMQRGRIALRTKSSVQMLIAEARHLYHIMKAILVELNDRLNAVQEPSNDGCPQAAARSMRLHAHYQRTYGLALTICMYFNCILNALDPSDTVLEMESTHFCRDSLKLADQASRYRPLGASFVILCLVGAWCGSRDEATRGTVESTLVDYGMDYPGAYTGTLKVELEYTSHRLRLLEI</sequence>
<dbReference type="GO" id="GO:0000981">
    <property type="term" value="F:DNA-binding transcription factor activity, RNA polymerase II-specific"/>
    <property type="evidence" value="ECO:0007669"/>
    <property type="project" value="InterPro"/>
</dbReference>
<evidence type="ECO:0000256" key="1">
    <source>
        <dbReference type="ARBA" id="ARBA00023015"/>
    </source>
</evidence>
<proteinExistence type="predicted"/>
<keyword evidence="2" id="KW-0238">DNA-binding</keyword>
<evidence type="ECO:0000259" key="5">
    <source>
        <dbReference type="Pfam" id="PF00172"/>
    </source>
</evidence>
<protein>
    <recommendedName>
        <fullName evidence="5">Zn(2)-C6 fungal-type domain-containing protein</fullName>
    </recommendedName>
</protein>
<dbReference type="Pfam" id="PF00172">
    <property type="entry name" value="Zn_clus"/>
    <property type="match status" value="1"/>
</dbReference>
<keyword evidence="1" id="KW-0805">Transcription regulation</keyword>
<dbReference type="Pfam" id="PF11951">
    <property type="entry name" value="Fungal_trans_2"/>
    <property type="match status" value="1"/>
</dbReference>
<dbReference type="EMBL" id="JAACFV010000015">
    <property type="protein sequence ID" value="KAF7511989.1"/>
    <property type="molecule type" value="Genomic_DNA"/>
</dbReference>
<comment type="caution">
    <text evidence="6">The sequence shown here is derived from an EMBL/GenBank/DDBJ whole genome shotgun (WGS) entry which is preliminary data.</text>
</comment>
<dbReference type="InterPro" id="IPR021858">
    <property type="entry name" value="Fun_TF"/>
</dbReference>